<dbReference type="AlphaFoldDB" id="A0A254TE27"/>
<accession>A0A254TE27</accession>
<evidence type="ECO:0000313" key="3">
    <source>
        <dbReference type="Proteomes" id="UP000197535"/>
    </source>
</evidence>
<evidence type="ECO:0000313" key="2">
    <source>
        <dbReference type="EMBL" id="OWW20785.1"/>
    </source>
</evidence>
<sequence>MNRADRKKQLIAQGAVYRAEILLAKESAEASLRPDTLARSVLHQAAGALIGAFRGGNLGGLPGMNLQTLLPLVMGGISALSRRKSLLGKVLRGVAVAGVAAGAAALVLRKRKAQPEPVDDAPQVNDL</sequence>
<dbReference type="OrthoDB" id="8781950at2"/>
<keyword evidence="3" id="KW-1185">Reference proteome</keyword>
<evidence type="ECO:0000256" key="1">
    <source>
        <dbReference type="SAM" id="Phobius"/>
    </source>
</evidence>
<name>A0A254TE27_9BURK</name>
<proteinExistence type="predicted"/>
<reference evidence="2 3" key="1">
    <citation type="submission" date="2016-02" db="EMBL/GenBank/DDBJ databases">
        <authorList>
            <person name="Wen L."/>
            <person name="He K."/>
            <person name="Yang H."/>
        </authorList>
    </citation>
    <scope>NUCLEOTIDE SEQUENCE [LARGE SCALE GENOMIC DNA]</scope>
    <source>
        <strain evidence="2 3">TSA40</strain>
    </source>
</reference>
<feature type="transmembrane region" description="Helical" evidence="1">
    <location>
        <begin position="90"/>
        <end position="108"/>
    </location>
</feature>
<organism evidence="2 3">
    <name type="scientific">Noviherbaspirillum denitrificans</name>
    <dbReference type="NCBI Taxonomy" id="1968433"/>
    <lineage>
        <taxon>Bacteria</taxon>
        <taxon>Pseudomonadati</taxon>
        <taxon>Pseudomonadota</taxon>
        <taxon>Betaproteobacteria</taxon>
        <taxon>Burkholderiales</taxon>
        <taxon>Oxalobacteraceae</taxon>
        <taxon>Noviherbaspirillum</taxon>
    </lineage>
</organism>
<dbReference type="RefSeq" id="WP_088707652.1">
    <property type="nucleotide sequence ID" value="NZ_LSTO01000001.1"/>
</dbReference>
<comment type="caution">
    <text evidence="2">The sequence shown here is derived from an EMBL/GenBank/DDBJ whole genome shotgun (WGS) entry which is preliminary data.</text>
</comment>
<protein>
    <submittedName>
        <fullName evidence="2">Uncharacterized protein</fullName>
    </submittedName>
</protein>
<keyword evidence="1" id="KW-0812">Transmembrane</keyword>
<dbReference type="Proteomes" id="UP000197535">
    <property type="component" value="Unassembled WGS sequence"/>
</dbReference>
<keyword evidence="1" id="KW-0472">Membrane</keyword>
<dbReference type="EMBL" id="LSTO01000001">
    <property type="protein sequence ID" value="OWW20785.1"/>
    <property type="molecule type" value="Genomic_DNA"/>
</dbReference>
<gene>
    <name evidence="2" type="ORF">AYR66_16215</name>
</gene>
<keyword evidence="1" id="KW-1133">Transmembrane helix</keyword>